<comment type="function">
    <text evidence="12">Transmembrane component of the tectonic-like complex, a complex localized at the transition zone of primary cilia and acting as a barrier that prevents diffusion of transmembrane proteins between the cilia and plasma membranes. Required for ciliogenesis and sonic hedgehog/SHH signaling.</text>
</comment>
<gene>
    <name evidence="14" type="primary">TMEM231</name>
    <name evidence="14" type="synonym">tmem231</name>
</gene>
<keyword evidence="10" id="KW-0325">Glycoprotein</keyword>
<evidence type="ECO:0000256" key="8">
    <source>
        <dbReference type="ARBA" id="ARBA00023069"/>
    </source>
</evidence>
<sequence>MASYEVYSHPALIRYKTSVCTKATLFLVVVLCLTYIPPLLVAYRSQGFWIKRSTYEEQPVVRFQYQTLLVAATSTQGEYVAWSTFPQLNNMLGANLRIPAVTVREEDQNQDGKLDLLVFQLQLPLKPNEQVYSIQLLLTFSYQLFESVIDGSSPFASAYDLENIIRTYQDRNLTTVLSCPMPLWTIGRAAAAPFELKAEIRYPVEVIRYPLDKYIQMVGHVCFHIDILLIFLWVFERIQTFVFQNQVLTTVPVPVGKPHMS</sequence>
<dbReference type="GeneTree" id="ENSGT00390000015366"/>
<evidence type="ECO:0000256" key="5">
    <source>
        <dbReference type="ARBA" id="ARBA00022692"/>
    </source>
</evidence>
<keyword evidence="9 13" id="KW-0472">Membrane</keyword>
<evidence type="ECO:0000313" key="14">
    <source>
        <dbReference type="Ensembl" id="ENSONIP00000046923.1"/>
    </source>
</evidence>
<dbReference type="GO" id="GO:0060271">
    <property type="term" value="P:cilium assembly"/>
    <property type="evidence" value="ECO:0007669"/>
    <property type="project" value="TreeGrafter"/>
</dbReference>
<evidence type="ECO:0000256" key="12">
    <source>
        <dbReference type="ARBA" id="ARBA00024803"/>
    </source>
</evidence>
<evidence type="ECO:0000256" key="11">
    <source>
        <dbReference type="ARBA" id="ARBA00023273"/>
    </source>
</evidence>
<comment type="similarity">
    <text evidence="2">Belongs to the TMEM231 family.</text>
</comment>
<organism evidence="14 15">
    <name type="scientific">Oreochromis niloticus</name>
    <name type="common">Nile tilapia</name>
    <name type="synonym">Tilapia nilotica</name>
    <dbReference type="NCBI Taxonomy" id="8128"/>
    <lineage>
        <taxon>Eukaryota</taxon>
        <taxon>Metazoa</taxon>
        <taxon>Chordata</taxon>
        <taxon>Craniata</taxon>
        <taxon>Vertebrata</taxon>
        <taxon>Euteleostomi</taxon>
        <taxon>Actinopterygii</taxon>
        <taxon>Neopterygii</taxon>
        <taxon>Teleostei</taxon>
        <taxon>Neoteleostei</taxon>
        <taxon>Acanthomorphata</taxon>
        <taxon>Ovalentaria</taxon>
        <taxon>Cichlomorphae</taxon>
        <taxon>Cichliformes</taxon>
        <taxon>Cichlidae</taxon>
        <taxon>African cichlids</taxon>
        <taxon>Pseudocrenilabrinae</taxon>
        <taxon>Oreochromini</taxon>
        <taxon>Oreochromis</taxon>
    </lineage>
</organism>
<evidence type="ECO:0000256" key="10">
    <source>
        <dbReference type="ARBA" id="ARBA00023180"/>
    </source>
</evidence>
<keyword evidence="4" id="KW-1003">Cell membrane</keyword>
<evidence type="ECO:0000256" key="9">
    <source>
        <dbReference type="ARBA" id="ARBA00023136"/>
    </source>
</evidence>
<dbReference type="AlphaFoldDB" id="A0A669CGD3"/>
<reference evidence="14" key="2">
    <citation type="submission" date="2025-08" db="UniProtKB">
        <authorList>
            <consortium name="Ensembl"/>
        </authorList>
    </citation>
    <scope>IDENTIFICATION</scope>
</reference>
<reference evidence="14" key="3">
    <citation type="submission" date="2025-09" db="UniProtKB">
        <authorList>
            <consortium name="Ensembl"/>
        </authorList>
    </citation>
    <scope>IDENTIFICATION</scope>
</reference>
<keyword evidence="6" id="KW-0970">Cilium biogenesis/degradation</keyword>
<reference evidence="15" key="1">
    <citation type="submission" date="2012-01" db="EMBL/GenBank/DDBJ databases">
        <title>The Genome Sequence of Oreochromis niloticus (Nile Tilapia).</title>
        <authorList>
            <consortium name="Broad Institute Genome Assembly Team"/>
            <consortium name="Broad Institute Sequencing Platform"/>
            <person name="Di Palma F."/>
            <person name="Johnson J."/>
            <person name="Lander E.S."/>
            <person name="Lindblad-Toh K."/>
        </authorList>
    </citation>
    <scope>NUCLEOTIDE SEQUENCE [LARGE SCALE GENOMIC DNA]</scope>
</reference>
<feature type="transmembrane region" description="Helical" evidence="13">
    <location>
        <begin position="23"/>
        <end position="43"/>
    </location>
</feature>
<name>A0A669CGD3_ORENI</name>
<dbReference type="GO" id="GO:0032880">
    <property type="term" value="P:regulation of protein localization"/>
    <property type="evidence" value="ECO:0007669"/>
    <property type="project" value="TreeGrafter"/>
</dbReference>
<evidence type="ECO:0000256" key="13">
    <source>
        <dbReference type="SAM" id="Phobius"/>
    </source>
</evidence>
<evidence type="ECO:0000256" key="3">
    <source>
        <dbReference type="ARBA" id="ARBA00015087"/>
    </source>
</evidence>
<keyword evidence="5 13" id="KW-0812">Transmembrane</keyword>
<dbReference type="PANTHER" id="PTHR14605">
    <property type="entry name" value="CHST5 PROTEIN"/>
    <property type="match status" value="1"/>
</dbReference>
<evidence type="ECO:0000313" key="15">
    <source>
        <dbReference type="Proteomes" id="UP000005207"/>
    </source>
</evidence>
<accession>A0A669CGD3</accession>
<keyword evidence="8" id="KW-0969">Cilium</keyword>
<dbReference type="PANTHER" id="PTHR14605:SF1">
    <property type="entry name" value="TRANSMEMBRANE PROTEIN 231"/>
    <property type="match status" value="1"/>
</dbReference>
<protein>
    <recommendedName>
        <fullName evidence="3">Transmembrane protein 231</fullName>
    </recommendedName>
</protein>
<evidence type="ECO:0000256" key="7">
    <source>
        <dbReference type="ARBA" id="ARBA00022989"/>
    </source>
</evidence>
<evidence type="ECO:0000256" key="1">
    <source>
        <dbReference type="ARBA" id="ARBA00004272"/>
    </source>
</evidence>
<dbReference type="Pfam" id="PF10149">
    <property type="entry name" value="TM231"/>
    <property type="match status" value="2"/>
</dbReference>
<proteinExistence type="inferred from homology"/>
<dbReference type="GO" id="GO:0060170">
    <property type="term" value="C:ciliary membrane"/>
    <property type="evidence" value="ECO:0007669"/>
    <property type="project" value="UniProtKB-SubCell"/>
</dbReference>
<dbReference type="Proteomes" id="UP000005207">
    <property type="component" value="Linkage group LG7"/>
</dbReference>
<evidence type="ECO:0000256" key="6">
    <source>
        <dbReference type="ARBA" id="ARBA00022794"/>
    </source>
</evidence>
<comment type="subcellular location">
    <subcellularLocation>
        <location evidence="1">Cell projection</location>
        <location evidence="1">Cilium membrane</location>
        <topology evidence="1">Multi-pass membrane protein</topology>
    </subcellularLocation>
</comment>
<dbReference type="Ensembl" id="ENSONIT00000075888.1">
    <property type="protein sequence ID" value="ENSONIP00000046923.1"/>
    <property type="gene ID" value="ENSONIG00000010931.2"/>
</dbReference>
<keyword evidence="15" id="KW-1185">Reference proteome</keyword>
<evidence type="ECO:0000256" key="2">
    <source>
        <dbReference type="ARBA" id="ARBA00009082"/>
    </source>
</evidence>
<evidence type="ECO:0000256" key="4">
    <source>
        <dbReference type="ARBA" id="ARBA00022475"/>
    </source>
</evidence>
<dbReference type="GO" id="GO:0035869">
    <property type="term" value="C:ciliary transition zone"/>
    <property type="evidence" value="ECO:0007669"/>
    <property type="project" value="TreeGrafter"/>
</dbReference>
<keyword evidence="7 13" id="KW-1133">Transmembrane helix</keyword>
<keyword evidence="11" id="KW-0966">Cell projection</keyword>
<dbReference type="InterPro" id="IPR019306">
    <property type="entry name" value="TMEM231"/>
</dbReference>